<organism evidence="1 2">
    <name type="scientific">Diabrotica balteata</name>
    <name type="common">Banded cucumber beetle</name>
    <dbReference type="NCBI Taxonomy" id="107213"/>
    <lineage>
        <taxon>Eukaryota</taxon>
        <taxon>Metazoa</taxon>
        <taxon>Ecdysozoa</taxon>
        <taxon>Arthropoda</taxon>
        <taxon>Hexapoda</taxon>
        <taxon>Insecta</taxon>
        <taxon>Pterygota</taxon>
        <taxon>Neoptera</taxon>
        <taxon>Endopterygota</taxon>
        <taxon>Coleoptera</taxon>
        <taxon>Polyphaga</taxon>
        <taxon>Cucujiformia</taxon>
        <taxon>Chrysomeloidea</taxon>
        <taxon>Chrysomelidae</taxon>
        <taxon>Galerucinae</taxon>
        <taxon>Diabroticina</taxon>
        <taxon>Diabroticites</taxon>
        <taxon>Diabrotica</taxon>
    </lineage>
</organism>
<reference evidence="1" key="1">
    <citation type="submission" date="2022-01" db="EMBL/GenBank/DDBJ databases">
        <authorList>
            <person name="King R."/>
        </authorList>
    </citation>
    <scope>NUCLEOTIDE SEQUENCE</scope>
</reference>
<accession>A0A9N9SQJ5</accession>
<protein>
    <submittedName>
        <fullName evidence="1">Uncharacterized protein</fullName>
    </submittedName>
</protein>
<proteinExistence type="predicted"/>
<dbReference type="PANTHER" id="PTHR45913">
    <property type="entry name" value="EPM2A-INTERACTING PROTEIN 1"/>
    <property type="match status" value="1"/>
</dbReference>
<evidence type="ECO:0000313" key="1">
    <source>
        <dbReference type="EMBL" id="CAG9828759.1"/>
    </source>
</evidence>
<dbReference type="Proteomes" id="UP001153709">
    <property type="component" value="Chromosome 10"/>
</dbReference>
<gene>
    <name evidence="1" type="ORF">DIABBA_LOCUS2658</name>
</gene>
<dbReference type="OrthoDB" id="6775661at2759"/>
<dbReference type="PANTHER" id="PTHR45913:SF10">
    <property type="entry name" value="DUF4371 DOMAIN-CONTAINING PROTEIN"/>
    <property type="match status" value="1"/>
</dbReference>
<evidence type="ECO:0000313" key="2">
    <source>
        <dbReference type="Proteomes" id="UP001153709"/>
    </source>
</evidence>
<keyword evidence="2" id="KW-1185">Reference proteome</keyword>
<sequence>MLYNKEIRKAKRNLWREFCEEITDIPACSRIHKVLAKDGDTTKEIGFLKKANDKFTDTKEESLRKLINTHFPGLTILDYAEKLNELNLKLQEKGNPDYVLVEELVCFEEKLILFADDIQSEKLLHFQFLKQYRDKTSATVDTNYFSAVTKKIKDEFAGRFEQFKTNKTTLAFIVNPLNTNSHEIPVEAFGIHTESLKMQLIDLKSKALWSGKFTELKSKLKELEVQKCM</sequence>
<dbReference type="EMBL" id="OU898285">
    <property type="protein sequence ID" value="CAG9828759.1"/>
    <property type="molecule type" value="Genomic_DNA"/>
</dbReference>
<name>A0A9N9SQJ5_DIABA</name>
<dbReference type="AlphaFoldDB" id="A0A9N9SQJ5"/>